<keyword evidence="5" id="KW-0560">Oxidoreductase</keyword>
<dbReference type="GO" id="GO:0005737">
    <property type="term" value="C:cytoplasm"/>
    <property type="evidence" value="ECO:0007669"/>
    <property type="project" value="UniProtKB-SubCell"/>
</dbReference>
<dbReference type="InterPro" id="IPR002347">
    <property type="entry name" value="SDR_fam"/>
</dbReference>
<feature type="domain" description="Ketoreductase" evidence="6">
    <location>
        <begin position="2"/>
        <end position="174"/>
    </location>
</feature>
<evidence type="ECO:0000313" key="8">
    <source>
        <dbReference type="Proteomes" id="UP000054725"/>
    </source>
</evidence>
<protein>
    <submittedName>
        <fullName evidence="7">Sepiapterin reductase</fullName>
    </submittedName>
</protein>
<dbReference type="OrthoDB" id="9794387at2"/>
<comment type="subcellular location">
    <subcellularLocation>
        <location evidence="1">Cytoplasm</location>
    </subcellularLocation>
</comment>
<evidence type="ECO:0000256" key="3">
    <source>
        <dbReference type="ARBA" id="ARBA00022490"/>
    </source>
</evidence>
<dbReference type="STRING" id="45070.Lnau_0670"/>
<proteinExistence type="inferred from homology"/>
<dbReference type="InterPro" id="IPR020904">
    <property type="entry name" value="Sc_DH/Rdtase_CS"/>
</dbReference>
<dbReference type="Proteomes" id="UP000054725">
    <property type="component" value="Unassembled WGS sequence"/>
</dbReference>
<evidence type="ECO:0000259" key="6">
    <source>
        <dbReference type="SMART" id="SM00822"/>
    </source>
</evidence>
<accession>A0A0W0WU76</accession>
<dbReference type="GO" id="GO:0004757">
    <property type="term" value="F:sepiapterin reductase (NADP+) activity"/>
    <property type="evidence" value="ECO:0007669"/>
    <property type="project" value="TreeGrafter"/>
</dbReference>
<evidence type="ECO:0000256" key="2">
    <source>
        <dbReference type="ARBA" id="ARBA00006484"/>
    </source>
</evidence>
<dbReference type="PATRIC" id="fig|45070.6.peg.714"/>
<reference evidence="7 8" key="1">
    <citation type="submission" date="2015-11" db="EMBL/GenBank/DDBJ databases">
        <title>Genomic analysis of 38 Legionella species identifies large and diverse effector repertoires.</title>
        <authorList>
            <person name="Burstein D."/>
            <person name="Amaro F."/>
            <person name="Zusman T."/>
            <person name="Lifshitz Z."/>
            <person name="Cohen O."/>
            <person name="Gilbert J.A."/>
            <person name="Pupko T."/>
            <person name="Shuman H.A."/>
            <person name="Segal G."/>
        </authorList>
    </citation>
    <scope>NUCLEOTIDE SEQUENCE [LARGE SCALE GENOMIC DNA]</scope>
    <source>
        <strain evidence="7 8">ATCC 49506</strain>
    </source>
</reference>
<evidence type="ECO:0000256" key="4">
    <source>
        <dbReference type="ARBA" id="ARBA00022857"/>
    </source>
</evidence>
<dbReference type="PROSITE" id="PS00061">
    <property type="entry name" value="ADH_SHORT"/>
    <property type="match status" value="1"/>
</dbReference>
<keyword evidence="8" id="KW-1185">Reference proteome</keyword>
<dbReference type="GO" id="GO:0006729">
    <property type="term" value="P:tetrahydrobiopterin biosynthetic process"/>
    <property type="evidence" value="ECO:0007669"/>
    <property type="project" value="TreeGrafter"/>
</dbReference>
<dbReference type="EMBL" id="LNYO01000013">
    <property type="protein sequence ID" value="KTD35686.1"/>
    <property type="molecule type" value="Genomic_DNA"/>
</dbReference>
<evidence type="ECO:0000256" key="1">
    <source>
        <dbReference type="ARBA" id="ARBA00004496"/>
    </source>
</evidence>
<name>A0A0W0WU76_9GAMM</name>
<dbReference type="AlphaFoldDB" id="A0A0W0WU76"/>
<dbReference type="Pfam" id="PF00106">
    <property type="entry name" value="adh_short"/>
    <property type="match status" value="1"/>
</dbReference>
<dbReference type="SUPFAM" id="SSF51735">
    <property type="entry name" value="NAD(P)-binding Rossmann-fold domains"/>
    <property type="match status" value="1"/>
</dbReference>
<dbReference type="PRINTS" id="PR00081">
    <property type="entry name" value="GDHRDH"/>
</dbReference>
<dbReference type="PANTHER" id="PTHR44085:SF2">
    <property type="entry name" value="SEPIAPTERIN REDUCTASE"/>
    <property type="match status" value="1"/>
</dbReference>
<comment type="similarity">
    <text evidence="2">Belongs to the short-chain dehydrogenases/reductases (SDR) family.</text>
</comment>
<dbReference type="InterPro" id="IPR057326">
    <property type="entry name" value="KR_dom"/>
</dbReference>
<keyword evidence="4" id="KW-0521">NADP</keyword>
<dbReference type="RefSeq" id="WP_058503738.1">
    <property type="nucleotide sequence ID" value="NZ_CAAAIF010000001.1"/>
</dbReference>
<gene>
    <name evidence="7" type="primary">yueD</name>
    <name evidence="7" type="ORF">Lnau_0670</name>
</gene>
<dbReference type="Gene3D" id="3.40.50.720">
    <property type="entry name" value="NAD(P)-binding Rossmann-like Domain"/>
    <property type="match status" value="1"/>
</dbReference>
<dbReference type="PANTHER" id="PTHR44085">
    <property type="entry name" value="SEPIAPTERIN REDUCTASE"/>
    <property type="match status" value="1"/>
</dbReference>
<comment type="caution">
    <text evidence="7">The sequence shown here is derived from an EMBL/GenBank/DDBJ whole genome shotgun (WGS) entry which is preliminary data.</text>
</comment>
<evidence type="ECO:0000313" key="7">
    <source>
        <dbReference type="EMBL" id="KTD35686.1"/>
    </source>
</evidence>
<dbReference type="InterPro" id="IPR036291">
    <property type="entry name" value="NAD(P)-bd_dom_sf"/>
</dbReference>
<dbReference type="SMART" id="SM00822">
    <property type="entry name" value="PKS_KR"/>
    <property type="match status" value="1"/>
</dbReference>
<dbReference type="InterPro" id="IPR051721">
    <property type="entry name" value="Biopterin_syn/organic_redct"/>
</dbReference>
<sequence>MFLITGGGSGIGRALAHALATRKKEVLVVGRREQLLAETASFSPLISYFSADVSTTEGRQQIRAYLQKFRSIEGLIHNAGIIEPIVPLTSMDEASWQKIMATNLNAPLFLTQALMPQLEQGRVLHIGSGVAYFPVAGWSGYCVSKAALAMLTRCWQLENPNFAVASVMPGIIDTDMQALIRHAEFMDPEKRDFFEVLHQKNKLLSTATVALFLSWLLLDLEKSLYLSKEWDIYDKSHHQAWLIDPHQVPDWESV</sequence>
<organism evidence="7 8">
    <name type="scientific">Legionella nautarum</name>
    <dbReference type="NCBI Taxonomy" id="45070"/>
    <lineage>
        <taxon>Bacteria</taxon>
        <taxon>Pseudomonadati</taxon>
        <taxon>Pseudomonadota</taxon>
        <taxon>Gammaproteobacteria</taxon>
        <taxon>Legionellales</taxon>
        <taxon>Legionellaceae</taxon>
        <taxon>Legionella</taxon>
    </lineage>
</organism>
<evidence type="ECO:0000256" key="5">
    <source>
        <dbReference type="ARBA" id="ARBA00023002"/>
    </source>
</evidence>
<keyword evidence="3" id="KW-0963">Cytoplasm</keyword>